<evidence type="ECO:0000259" key="9">
    <source>
        <dbReference type="PROSITE" id="PS50928"/>
    </source>
</evidence>
<evidence type="ECO:0000313" key="10">
    <source>
        <dbReference type="EMBL" id="PVA10536.1"/>
    </source>
</evidence>
<comment type="subcellular location">
    <subcellularLocation>
        <location evidence="1">Cell inner membrane</location>
        <topology evidence="1">Multi-pass membrane protein</topology>
    </subcellularLocation>
    <subcellularLocation>
        <location evidence="8">Cell membrane</location>
        <topology evidence="8">Multi-pass membrane protein</topology>
    </subcellularLocation>
</comment>
<dbReference type="PANTHER" id="PTHR43357">
    <property type="entry name" value="INNER MEMBRANE ABC TRANSPORTER PERMEASE PROTEIN YDCV"/>
    <property type="match status" value="1"/>
</dbReference>
<feature type="transmembrane region" description="Helical" evidence="8">
    <location>
        <begin position="68"/>
        <end position="92"/>
    </location>
</feature>
<evidence type="ECO:0000256" key="2">
    <source>
        <dbReference type="ARBA" id="ARBA00022448"/>
    </source>
</evidence>
<dbReference type="PANTHER" id="PTHR43357:SF4">
    <property type="entry name" value="INNER MEMBRANE ABC TRANSPORTER PERMEASE PROTEIN YDCV"/>
    <property type="match status" value="1"/>
</dbReference>
<dbReference type="Pfam" id="PF00528">
    <property type="entry name" value="BPD_transp_1"/>
    <property type="match status" value="1"/>
</dbReference>
<dbReference type="Gene3D" id="1.10.3720.10">
    <property type="entry name" value="MetI-like"/>
    <property type="match status" value="1"/>
</dbReference>
<organism evidence="10 11">
    <name type="scientific">Pelagivirga sediminicola</name>
    <dbReference type="NCBI Taxonomy" id="2170575"/>
    <lineage>
        <taxon>Bacteria</taxon>
        <taxon>Pseudomonadati</taxon>
        <taxon>Pseudomonadota</taxon>
        <taxon>Alphaproteobacteria</taxon>
        <taxon>Rhodobacterales</taxon>
        <taxon>Paracoccaceae</taxon>
        <taxon>Pelagivirga</taxon>
    </lineage>
</organism>
<name>A0A2T7G814_9RHOB</name>
<sequence>MKTSGFRIFFMTGAWMVLAFLLLPILVVIPVSLTDTSYIGLPKESLSLQHYVAYFQDPRWLSATWTSIWIGLVVAVCATALGTAFAIGCWFLSNRASTIARWILITPILVPPVVQSLGFYRFWVTLGLIDTHVGVILAHTLLALPYVSISVFAALANLDPRIPQAARSLGASVWQTVRSVVLPAAMPGMVTGGIFAFIVSFDEIVGVLFITVRNVSTLPKKIWEGIQENIDPTIASVATMLVLLTLVATAVVIWRGREGAK</sequence>
<dbReference type="PROSITE" id="PS50928">
    <property type="entry name" value="ABC_TM1"/>
    <property type="match status" value="1"/>
</dbReference>
<evidence type="ECO:0000256" key="3">
    <source>
        <dbReference type="ARBA" id="ARBA00022475"/>
    </source>
</evidence>
<gene>
    <name evidence="10" type="ORF">DC366_06405</name>
</gene>
<dbReference type="Proteomes" id="UP000244446">
    <property type="component" value="Unassembled WGS sequence"/>
</dbReference>
<feature type="domain" description="ABC transmembrane type-1" evidence="9">
    <location>
        <begin position="64"/>
        <end position="252"/>
    </location>
</feature>
<feature type="transmembrane region" description="Helical" evidence="8">
    <location>
        <begin position="232"/>
        <end position="254"/>
    </location>
</feature>
<dbReference type="SUPFAM" id="SSF161098">
    <property type="entry name" value="MetI-like"/>
    <property type="match status" value="1"/>
</dbReference>
<comment type="caution">
    <text evidence="10">The sequence shown here is derived from an EMBL/GenBank/DDBJ whole genome shotgun (WGS) entry which is preliminary data.</text>
</comment>
<dbReference type="EMBL" id="QCYH01000003">
    <property type="protein sequence ID" value="PVA10536.1"/>
    <property type="molecule type" value="Genomic_DNA"/>
</dbReference>
<protein>
    <submittedName>
        <fullName evidence="10">ABC transporter permease</fullName>
    </submittedName>
</protein>
<accession>A0A2T7G814</accession>
<proteinExistence type="inferred from homology"/>
<dbReference type="CDD" id="cd06261">
    <property type="entry name" value="TM_PBP2"/>
    <property type="match status" value="1"/>
</dbReference>
<feature type="transmembrane region" description="Helical" evidence="8">
    <location>
        <begin position="179"/>
        <end position="212"/>
    </location>
</feature>
<evidence type="ECO:0000313" key="11">
    <source>
        <dbReference type="Proteomes" id="UP000244446"/>
    </source>
</evidence>
<evidence type="ECO:0000256" key="5">
    <source>
        <dbReference type="ARBA" id="ARBA00022692"/>
    </source>
</evidence>
<keyword evidence="4" id="KW-0997">Cell inner membrane</keyword>
<keyword evidence="6 8" id="KW-1133">Transmembrane helix</keyword>
<dbReference type="GO" id="GO:0055085">
    <property type="term" value="P:transmembrane transport"/>
    <property type="evidence" value="ECO:0007669"/>
    <property type="project" value="InterPro"/>
</dbReference>
<evidence type="ECO:0000256" key="7">
    <source>
        <dbReference type="ARBA" id="ARBA00023136"/>
    </source>
</evidence>
<evidence type="ECO:0000256" key="8">
    <source>
        <dbReference type="RuleBase" id="RU363032"/>
    </source>
</evidence>
<dbReference type="AlphaFoldDB" id="A0A2T7G814"/>
<dbReference type="OrthoDB" id="9815533at2"/>
<keyword evidence="11" id="KW-1185">Reference proteome</keyword>
<evidence type="ECO:0000256" key="4">
    <source>
        <dbReference type="ARBA" id="ARBA00022519"/>
    </source>
</evidence>
<reference evidence="10 11" key="1">
    <citation type="submission" date="2018-04" db="EMBL/GenBank/DDBJ databases">
        <title>Pelagivirga bohaiensis gen. nov., sp. nov., a bacterium isolated from the Bohai Sea.</title>
        <authorList>
            <person name="Ji X."/>
        </authorList>
    </citation>
    <scope>NUCLEOTIDE SEQUENCE [LARGE SCALE GENOMIC DNA]</scope>
    <source>
        <strain evidence="10 11">BH-SD19</strain>
    </source>
</reference>
<comment type="similarity">
    <text evidence="8">Belongs to the binding-protein-dependent transport system permease family.</text>
</comment>
<evidence type="ECO:0000256" key="1">
    <source>
        <dbReference type="ARBA" id="ARBA00004429"/>
    </source>
</evidence>
<dbReference type="RefSeq" id="WP_108691396.1">
    <property type="nucleotide sequence ID" value="NZ_QCYH01000003.1"/>
</dbReference>
<keyword evidence="5 8" id="KW-0812">Transmembrane</keyword>
<evidence type="ECO:0000256" key="6">
    <source>
        <dbReference type="ARBA" id="ARBA00022989"/>
    </source>
</evidence>
<dbReference type="InterPro" id="IPR000515">
    <property type="entry name" value="MetI-like"/>
</dbReference>
<dbReference type="InterPro" id="IPR035906">
    <property type="entry name" value="MetI-like_sf"/>
</dbReference>
<feature type="transmembrane region" description="Helical" evidence="8">
    <location>
        <begin position="135"/>
        <end position="158"/>
    </location>
</feature>
<dbReference type="GO" id="GO:0005886">
    <property type="term" value="C:plasma membrane"/>
    <property type="evidence" value="ECO:0007669"/>
    <property type="project" value="UniProtKB-SubCell"/>
</dbReference>
<keyword evidence="3" id="KW-1003">Cell membrane</keyword>
<feature type="transmembrane region" description="Helical" evidence="8">
    <location>
        <begin position="99"/>
        <end position="123"/>
    </location>
</feature>
<keyword evidence="2 8" id="KW-0813">Transport</keyword>
<keyword evidence="7 8" id="KW-0472">Membrane</keyword>